<evidence type="ECO:0000256" key="4">
    <source>
        <dbReference type="ARBA" id="ARBA00022670"/>
    </source>
</evidence>
<feature type="transmembrane region" description="Helical" evidence="12">
    <location>
        <begin position="111"/>
        <end position="133"/>
    </location>
</feature>
<keyword evidence="4" id="KW-0645">Protease</keyword>
<keyword evidence="6" id="KW-0479">Metal-binding</keyword>
<comment type="cofactor">
    <cofactor evidence="1">
        <name>Zn(2+)</name>
        <dbReference type="ChEBI" id="CHEBI:29105"/>
    </cofactor>
</comment>
<dbReference type="PANTHER" id="PTHR43221">
    <property type="entry name" value="PROTEASE HTPX"/>
    <property type="match status" value="1"/>
</dbReference>
<keyword evidence="15" id="KW-1185">Reference proteome</keyword>
<sequence length="621" mass="68825">MHLPSALRAGLAKDFVYALLALFLIPALTYGFTVYAQRDQDANFVAGISQRIDAEKGMPPAEKQARKDYYRSNPPSTICSSTDPEAQDYREALCERYSDVWQFHMARAVSFWTLVASGVLLVAVLGLGALAFADRTLQYTSFVAGWRLTTCASAAALVVQGAMAVWLSFWVTAFFFHKYSPKLIIVVGLAVAVGVFVAVAGIFKRVQSDNHAVGELVSEDDAPLLWKRIRHMAQRLKTEPPKNIVAGIDANFFVTEAPLTVGNHTLTGRTLFVSLPLLRILDQAEADAVFGHELAHLRGGDTQSSARLGPKLVQFDHYRHAIRSGGLSAVVSPVLDLYRTIFEIALARDSREREFKADRIAAKLISPAAIAQSLVKIAAYAQYRFKIEDELFGRNERHDTTTLGIARFVAQGLAPYAASDDFLDAMKTANVPHPFDSHPAMPERLRNVGMALKEQDYGAIAVRAPAATWVQEILTADAIEQRLWSDYEQQFAQDHERSLAYRYEPATDEERALVLRYFPPVVFALKGENTVEVSIDGIRTSADETTVFWDAIKALEFKESSFGNALVVTHPEKNALGLGAKTSKIKLSGLTKEKDQFNAVVGAYWQRHQIMRAQQQQPQEG</sequence>
<keyword evidence="11 12" id="KW-0472">Membrane</keyword>
<evidence type="ECO:0000256" key="2">
    <source>
        <dbReference type="ARBA" id="ARBA00004651"/>
    </source>
</evidence>
<protein>
    <submittedName>
        <fullName evidence="14">M48 family metalloprotease</fullName>
        <ecNumber evidence="14">3.4.24.-</ecNumber>
    </submittedName>
</protein>
<evidence type="ECO:0000256" key="11">
    <source>
        <dbReference type="ARBA" id="ARBA00023136"/>
    </source>
</evidence>
<evidence type="ECO:0000256" key="1">
    <source>
        <dbReference type="ARBA" id="ARBA00001947"/>
    </source>
</evidence>
<name>A0ABV8D598_9BURK</name>
<dbReference type="EC" id="3.4.24.-" evidence="14"/>
<keyword evidence="8" id="KW-0862">Zinc</keyword>
<dbReference type="CDD" id="cd07328">
    <property type="entry name" value="M48_Ste24p_like"/>
    <property type="match status" value="1"/>
</dbReference>
<evidence type="ECO:0000256" key="6">
    <source>
        <dbReference type="ARBA" id="ARBA00022723"/>
    </source>
</evidence>
<feature type="domain" description="Peptidase M48" evidence="13">
    <location>
        <begin position="266"/>
        <end position="448"/>
    </location>
</feature>
<evidence type="ECO:0000256" key="10">
    <source>
        <dbReference type="ARBA" id="ARBA00023049"/>
    </source>
</evidence>
<evidence type="ECO:0000313" key="14">
    <source>
        <dbReference type="EMBL" id="MFC3933656.1"/>
    </source>
</evidence>
<dbReference type="InterPro" id="IPR050083">
    <property type="entry name" value="HtpX_protease"/>
</dbReference>
<dbReference type="InterPro" id="IPR001915">
    <property type="entry name" value="Peptidase_M48"/>
</dbReference>
<proteinExistence type="predicted"/>
<dbReference type="Pfam" id="PF01435">
    <property type="entry name" value="Peptidase_M48"/>
    <property type="match status" value="1"/>
</dbReference>
<gene>
    <name evidence="14" type="ORF">ACFOW3_03360</name>
</gene>
<keyword evidence="5 12" id="KW-0812">Transmembrane</keyword>
<evidence type="ECO:0000259" key="13">
    <source>
        <dbReference type="Pfam" id="PF01435"/>
    </source>
</evidence>
<keyword evidence="3" id="KW-1003">Cell membrane</keyword>
<reference evidence="15" key="1">
    <citation type="journal article" date="2019" name="Int. J. Syst. Evol. Microbiol.">
        <title>The Global Catalogue of Microorganisms (GCM) 10K type strain sequencing project: providing services to taxonomists for standard genome sequencing and annotation.</title>
        <authorList>
            <consortium name="The Broad Institute Genomics Platform"/>
            <consortium name="The Broad Institute Genome Sequencing Center for Infectious Disease"/>
            <person name="Wu L."/>
            <person name="Ma J."/>
        </authorList>
    </citation>
    <scope>NUCLEOTIDE SEQUENCE [LARGE SCALE GENOMIC DNA]</scope>
    <source>
        <strain evidence="15">CCUG 2113</strain>
    </source>
</reference>
<evidence type="ECO:0000256" key="9">
    <source>
        <dbReference type="ARBA" id="ARBA00022989"/>
    </source>
</evidence>
<evidence type="ECO:0000256" key="3">
    <source>
        <dbReference type="ARBA" id="ARBA00022475"/>
    </source>
</evidence>
<keyword evidence="7 14" id="KW-0378">Hydrolase</keyword>
<feature type="transmembrane region" description="Helical" evidence="12">
    <location>
        <begin position="183"/>
        <end position="203"/>
    </location>
</feature>
<dbReference type="PANTHER" id="PTHR43221:SF1">
    <property type="entry name" value="PROTEASE HTPX"/>
    <property type="match status" value="1"/>
</dbReference>
<evidence type="ECO:0000256" key="7">
    <source>
        <dbReference type="ARBA" id="ARBA00022801"/>
    </source>
</evidence>
<comment type="caution">
    <text evidence="14">The sequence shown here is derived from an EMBL/GenBank/DDBJ whole genome shotgun (WGS) entry which is preliminary data.</text>
</comment>
<feature type="transmembrane region" description="Helical" evidence="12">
    <location>
        <begin position="15"/>
        <end position="36"/>
    </location>
</feature>
<organism evidence="14 15">
    <name type="scientific">Acidovorax facilis</name>
    <dbReference type="NCBI Taxonomy" id="12917"/>
    <lineage>
        <taxon>Bacteria</taxon>
        <taxon>Pseudomonadati</taxon>
        <taxon>Pseudomonadota</taxon>
        <taxon>Betaproteobacteria</taxon>
        <taxon>Burkholderiales</taxon>
        <taxon>Comamonadaceae</taxon>
        <taxon>Acidovorax</taxon>
    </lineage>
</organism>
<feature type="transmembrane region" description="Helical" evidence="12">
    <location>
        <begin position="153"/>
        <end position="176"/>
    </location>
</feature>
<accession>A0ABV8D598</accession>
<evidence type="ECO:0000256" key="12">
    <source>
        <dbReference type="SAM" id="Phobius"/>
    </source>
</evidence>
<dbReference type="GO" id="GO:0008237">
    <property type="term" value="F:metallopeptidase activity"/>
    <property type="evidence" value="ECO:0007669"/>
    <property type="project" value="UniProtKB-KW"/>
</dbReference>
<dbReference type="Proteomes" id="UP001595693">
    <property type="component" value="Unassembled WGS sequence"/>
</dbReference>
<comment type="subcellular location">
    <subcellularLocation>
        <location evidence="2">Cell membrane</location>
        <topology evidence="2">Multi-pass membrane protein</topology>
    </subcellularLocation>
</comment>
<dbReference type="EMBL" id="JBHSAJ010000004">
    <property type="protein sequence ID" value="MFC3933656.1"/>
    <property type="molecule type" value="Genomic_DNA"/>
</dbReference>
<dbReference type="RefSeq" id="WP_055401644.1">
    <property type="nucleotide sequence ID" value="NZ_JAMXAX010000027.1"/>
</dbReference>
<dbReference type="Gene3D" id="3.30.2010.10">
    <property type="entry name" value="Metalloproteases ('zincins'), catalytic domain"/>
    <property type="match status" value="1"/>
</dbReference>
<keyword evidence="9 12" id="KW-1133">Transmembrane helix</keyword>
<keyword evidence="10 14" id="KW-0482">Metalloprotease</keyword>
<evidence type="ECO:0000256" key="5">
    <source>
        <dbReference type="ARBA" id="ARBA00022692"/>
    </source>
</evidence>
<evidence type="ECO:0000313" key="15">
    <source>
        <dbReference type="Proteomes" id="UP001595693"/>
    </source>
</evidence>
<evidence type="ECO:0000256" key="8">
    <source>
        <dbReference type="ARBA" id="ARBA00022833"/>
    </source>
</evidence>